<dbReference type="InParanoid" id="A0CYE3"/>
<evidence type="ECO:0000313" key="1">
    <source>
        <dbReference type="EMBL" id="CAK75810.1"/>
    </source>
</evidence>
<dbReference type="GeneID" id="5028992"/>
<gene>
    <name evidence="1" type="ORF">GSPATT00011410001</name>
</gene>
<dbReference type="KEGG" id="ptm:GSPATT00011410001"/>
<evidence type="ECO:0000313" key="2">
    <source>
        <dbReference type="Proteomes" id="UP000000600"/>
    </source>
</evidence>
<protein>
    <submittedName>
        <fullName evidence="1">Uncharacterized protein</fullName>
    </submittedName>
</protein>
<proteinExistence type="predicted"/>
<dbReference type="HOGENOM" id="CLU_974729_0_0_1"/>
<accession>A0CYE3</accession>
<dbReference type="AlphaFoldDB" id="A0CYE3"/>
<sequence>MKKHNKPRQDEENKILEYLSKITPLNLPERIYIYKFCQTIIKLSKPDANSKIQLKDTKDLLLMFKSYFMAENNVEILQQIQQLMIDQEFKVYYFISIADGFSLSLNKILVNKSREDFHNLIQTTSTIVISKIKAKLSQQQQYQNKNQPIYRNQNQMKVLKLSYGYRGNAVNNENNKTLQFPQKPTIIIRSASMIDNLLVEQSQYQSYQQQLMQQHQQMYINQKRELKLQLRAKQKKLKKRLHSNYKLIMQIDFDHIWAMHIILKKNLSSILINIFYIGVDFTFGVN</sequence>
<reference evidence="1 2" key="1">
    <citation type="journal article" date="2006" name="Nature">
        <title>Global trends of whole-genome duplications revealed by the ciliate Paramecium tetraurelia.</title>
        <authorList>
            <consortium name="Genoscope"/>
            <person name="Aury J.-M."/>
            <person name="Jaillon O."/>
            <person name="Duret L."/>
            <person name="Noel B."/>
            <person name="Jubin C."/>
            <person name="Porcel B.M."/>
            <person name="Segurens B."/>
            <person name="Daubin V."/>
            <person name="Anthouard V."/>
            <person name="Aiach N."/>
            <person name="Arnaiz O."/>
            <person name="Billaut A."/>
            <person name="Beisson J."/>
            <person name="Blanc I."/>
            <person name="Bouhouche K."/>
            <person name="Camara F."/>
            <person name="Duharcourt S."/>
            <person name="Guigo R."/>
            <person name="Gogendeau D."/>
            <person name="Katinka M."/>
            <person name="Keller A.-M."/>
            <person name="Kissmehl R."/>
            <person name="Klotz C."/>
            <person name="Koll F."/>
            <person name="Le Moue A."/>
            <person name="Lepere C."/>
            <person name="Malinsky S."/>
            <person name="Nowacki M."/>
            <person name="Nowak J.K."/>
            <person name="Plattner H."/>
            <person name="Poulain J."/>
            <person name="Ruiz F."/>
            <person name="Serrano V."/>
            <person name="Zagulski M."/>
            <person name="Dessen P."/>
            <person name="Betermier M."/>
            <person name="Weissenbach J."/>
            <person name="Scarpelli C."/>
            <person name="Schachter V."/>
            <person name="Sperling L."/>
            <person name="Meyer E."/>
            <person name="Cohen J."/>
            <person name="Wincker P."/>
        </authorList>
    </citation>
    <scope>NUCLEOTIDE SEQUENCE [LARGE SCALE GENOMIC DNA]</scope>
    <source>
        <strain evidence="1 2">Stock d4-2</strain>
    </source>
</reference>
<keyword evidence="2" id="KW-1185">Reference proteome</keyword>
<dbReference type="RefSeq" id="XP_001443207.1">
    <property type="nucleotide sequence ID" value="XM_001443170.1"/>
</dbReference>
<organism evidence="1 2">
    <name type="scientific">Paramecium tetraurelia</name>
    <dbReference type="NCBI Taxonomy" id="5888"/>
    <lineage>
        <taxon>Eukaryota</taxon>
        <taxon>Sar</taxon>
        <taxon>Alveolata</taxon>
        <taxon>Ciliophora</taxon>
        <taxon>Intramacronucleata</taxon>
        <taxon>Oligohymenophorea</taxon>
        <taxon>Peniculida</taxon>
        <taxon>Parameciidae</taxon>
        <taxon>Paramecium</taxon>
    </lineage>
</organism>
<dbReference type="EMBL" id="CT868219">
    <property type="protein sequence ID" value="CAK75810.1"/>
    <property type="molecule type" value="Genomic_DNA"/>
</dbReference>
<name>A0CYE3_PARTE</name>
<dbReference type="Proteomes" id="UP000000600">
    <property type="component" value="Unassembled WGS sequence"/>
</dbReference>